<keyword evidence="4 5" id="KW-0472">Membrane</keyword>
<reference evidence="7 8" key="1">
    <citation type="journal article" date="2015" name="Genome Announc.">
        <title>Draft Genome Sequences of Marine Isolates of Thalassomonas viridans and Thalassomonas actiniarum.</title>
        <authorList>
            <person name="Olonade I."/>
            <person name="van Zyl L.J."/>
            <person name="Trindade M."/>
        </authorList>
    </citation>
    <scope>NUCLEOTIDE SEQUENCE [LARGE SCALE GENOMIC DNA]</scope>
    <source>
        <strain evidence="7 8">A5K-106</strain>
    </source>
</reference>
<feature type="signal peptide" evidence="6">
    <location>
        <begin position="1"/>
        <end position="25"/>
    </location>
</feature>
<evidence type="ECO:0000256" key="3">
    <source>
        <dbReference type="ARBA" id="ARBA00022989"/>
    </source>
</evidence>
<evidence type="ECO:0000256" key="4">
    <source>
        <dbReference type="ARBA" id="ARBA00023136"/>
    </source>
</evidence>
<dbReference type="RefSeq" id="WP_044831830.1">
    <property type="nucleotide sequence ID" value="NZ_CP059735.1"/>
</dbReference>
<keyword evidence="6" id="KW-0732">Signal</keyword>
<reference evidence="7 8" key="2">
    <citation type="journal article" date="2022" name="Mar. Drugs">
        <title>Bioassay-Guided Fractionation Leads to the Detection of Cholic Acid Generated by the Rare Thalassomonas sp.</title>
        <authorList>
            <person name="Pheiffer F."/>
            <person name="Schneider Y.K."/>
            <person name="Hansen E.H."/>
            <person name="Andersen J.H."/>
            <person name="Isaksson J."/>
            <person name="Busche T."/>
            <person name="R C."/>
            <person name="Kalinowski J."/>
            <person name="Zyl L.V."/>
            <person name="Trindade M."/>
        </authorList>
    </citation>
    <scope>NUCLEOTIDE SEQUENCE [LARGE SCALE GENOMIC DNA]</scope>
    <source>
        <strain evidence="7 8">A5K-106</strain>
    </source>
</reference>
<dbReference type="InterPro" id="IPR032808">
    <property type="entry name" value="DoxX"/>
</dbReference>
<organism evidence="7 8">
    <name type="scientific">Thalassomonas actiniarum</name>
    <dbReference type="NCBI Taxonomy" id="485447"/>
    <lineage>
        <taxon>Bacteria</taxon>
        <taxon>Pseudomonadati</taxon>
        <taxon>Pseudomonadota</taxon>
        <taxon>Gammaproteobacteria</taxon>
        <taxon>Alteromonadales</taxon>
        <taxon>Colwelliaceae</taxon>
        <taxon>Thalassomonas</taxon>
    </lineage>
</organism>
<keyword evidence="3 5" id="KW-1133">Transmembrane helix</keyword>
<protein>
    <submittedName>
        <fullName evidence="7">DoxX family protein</fullName>
    </submittedName>
</protein>
<feature type="transmembrane region" description="Helical" evidence="5">
    <location>
        <begin position="41"/>
        <end position="62"/>
    </location>
</feature>
<evidence type="ECO:0000313" key="8">
    <source>
        <dbReference type="Proteomes" id="UP000032568"/>
    </source>
</evidence>
<dbReference type="EMBL" id="CP059735">
    <property type="protein sequence ID" value="WDD99942.1"/>
    <property type="molecule type" value="Genomic_DNA"/>
</dbReference>
<feature type="transmembrane region" description="Helical" evidence="5">
    <location>
        <begin position="74"/>
        <end position="91"/>
    </location>
</feature>
<dbReference type="GO" id="GO:0016020">
    <property type="term" value="C:membrane"/>
    <property type="evidence" value="ECO:0007669"/>
    <property type="project" value="UniProtKB-SubCell"/>
</dbReference>
<dbReference type="Pfam" id="PF13564">
    <property type="entry name" value="DoxX_2"/>
    <property type="match status" value="1"/>
</dbReference>
<feature type="chain" id="PRO_5042251385" evidence="6">
    <location>
        <begin position="26"/>
        <end position="121"/>
    </location>
</feature>
<sequence>MKKSIIIFYLISSLFALLMAASGMAKLTGQEDLVQATAELGYPVYLLKILGVAYLIGAISILQPKFEALKQWGYTGFSIALIGAAASHLLAGQAFSTALPAIVLLSVLAVIVFLNTKLVHP</sequence>
<keyword evidence="8" id="KW-1185">Reference proteome</keyword>
<comment type="subcellular location">
    <subcellularLocation>
        <location evidence="1">Membrane</location>
        <topology evidence="1">Multi-pass membrane protein</topology>
    </subcellularLocation>
</comment>
<evidence type="ECO:0000256" key="5">
    <source>
        <dbReference type="SAM" id="Phobius"/>
    </source>
</evidence>
<evidence type="ECO:0000256" key="6">
    <source>
        <dbReference type="SAM" id="SignalP"/>
    </source>
</evidence>
<dbReference type="AlphaFoldDB" id="A0AAE9YSK0"/>
<accession>A0AAE9YSK0</accession>
<name>A0AAE9YSK0_9GAMM</name>
<evidence type="ECO:0000313" key="7">
    <source>
        <dbReference type="EMBL" id="WDD99942.1"/>
    </source>
</evidence>
<dbReference type="KEGG" id="tact:SG35_004585"/>
<keyword evidence="2 5" id="KW-0812">Transmembrane</keyword>
<dbReference type="Proteomes" id="UP000032568">
    <property type="component" value="Chromosome"/>
</dbReference>
<feature type="transmembrane region" description="Helical" evidence="5">
    <location>
        <begin position="97"/>
        <end position="116"/>
    </location>
</feature>
<evidence type="ECO:0000256" key="2">
    <source>
        <dbReference type="ARBA" id="ARBA00022692"/>
    </source>
</evidence>
<evidence type="ECO:0000256" key="1">
    <source>
        <dbReference type="ARBA" id="ARBA00004141"/>
    </source>
</evidence>
<proteinExistence type="predicted"/>
<gene>
    <name evidence="7" type="ORF">SG35_004585</name>
</gene>